<dbReference type="PANTHER" id="PTHR44520">
    <property type="entry name" value="RESPONSE REGULATOR RCP1-RELATED"/>
    <property type="match status" value="1"/>
</dbReference>
<dbReference type="CDD" id="cd17557">
    <property type="entry name" value="REC_Rcp-like"/>
    <property type="match status" value="1"/>
</dbReference>
<organism evidence="3 4">
    <name type="scientific">Colwellia maritima</name>
    <dbReference type="NCBI Taxonomy" id="2912588"/>
    <lineage>
        <taxon>Bacteria</taxon>
        <taxon>Pseudomonadati</taxon>
        <taxon>Pseudomonadota</taxon>
        <taxon>Gammaproteobacteria</taxon>
        <taxon>Alteromonadales</taxon>
        <taxon>Colwelliaceae</taxon>
        <taxon>Colwellia</taxon>
    </lineage>
</organism>
<name>A0ABS9X0U6_9GAMM</name>
<keyword evidence="1" id="KW-0597">Phosphoprotein</keyword>
<dbReference type="EMBL" id="JAKKSL010000002">
    <property type="protein sequence ID" value="MCI2283882.1"/>
    <property type="molecule type" value="Genomic_DNA"/>
</dbReference>
<evidence type="ECO:0000313" key="4">
    <source>
        <dbReference type="Proteomes" id="UP001139646"/>
    </source>
</evidence>
<gene>
    <name evidence="3" type="ORF">L3081_11315</name>
</gene>
<keyword evidence="4" id="KW-1185">Reference proteome</keyword>
<protein>
    <submittedName>
        <fullName evidence="3">Response regulator</fullName>
    </submittedName>
</protein>
<sequence>MNLVKNLHSSLRPILVVEDNDMDLDFCLQAFEENAVVNPVIACRDGEEALDFIDSHSTYEDKFLPLLVLLDLRLPKIDGIEVLRHARQHPVWKQVPFVILTTSRENIDINTAYNLGVNSYIVKPVDFVSFTEVVKHIKMYWVLTNELPFSPHI</sequence>
<dbReference type="Pfam" id="PF00072">
    <property type="entry name" value="Response_reg"/>
    <property type="match status" value="1"/>
</dbReference>
<dbReference type="SMART" id="SM00448">
    <property type="entry name" value="REC"/>
    <property type="match status" value="1"/>
</dbReference>
<dbReference type="InterPro" id="IPR052893">
    <property type="entry name" value="TCS_response_regulator"/>
</dbReference>
<reference evidence="3" key="1">
    <citation type="submission" date="2022-01" db="EMBL/GenBank/DDBJ databases">
        <title>Colwellia maritima, isolated from seawater.</title>
        <authorList>
            <person name="Kristyanto S."/>
            <person name="Jung J."/>
            <person name="Jeon C.O."/>
        </authorList>
    </citation>
    <scope>NUCLEOTIDE SEQUENCE</scope>
    <source>
        <strain evidence="3">MSW7</strain>
    </source>
</reference>
<dbReference type="RefSeq" id="WP_242286192.1">
    <property type="nucleotide sequence ID" value="NZ_JAKKSL010000002.1"/>
</dbReference>
<proteinExistence type="predicted"/>
<feature type="modified residue" description="4-aspartylphosphate" evidence="1">
    <location>
        <position position="71"/>
    </location>
</feature>
<comment type="caution">
    <text evidence="3">The sequence shown here is derived from an EMBL/GenBank/DDBJ whole genome shotgun (WGS) entry which is preliminary data.</text>
</comment>
<dbReference type="PANTHER" id="PTHR44520:SF1">
    <property type="entry name" value="TWO-COMPONENT SYSTEM REGULATORY PROTEIN"/>
    <property type="match status" value="1"/>
</dbReference>
<dbReference type="Gene3D" id="3.40.50.2300">
    <property type="match status" value="1"/>
</dbReference>
<evidence type="ECO:0000313" key="3">
    <source>
        <dbReference type="EMBL" id="MCI2283882.1"/>
    </source>
</evidence>
<evidence type="ECO:0000256" key="1">
    <source>
        <dbReference type="PROSITE-ProRule" id="PRU00169"/>
    </source>
</evidence>
<feature type="domain" description="Response regulatory" evidence="2">
    <location>
        <begin position="13"/>
        <end position="138"/>
    </location>
</feature>
<dbReference type="PROSITE" id="PS50110">
    <property type="entry name" value="RESPONSE_REGULATORY"/>
    <property type="match status" value="1"/>
</dbReference>
<dbReference type="SUPFAM" id="SSF52172">
    <property type="entry name" value="CheY-like"/>
    <property type="match status" value="1"/>
</dbReference>
<dbReference type="Proteomes" id="UP001139646">
    <property type="component" value="Unassembled WGS sequence"/>
</dbReference>
<accession>A0ABS9X0U6</accession>
<evidence type="ECO:0000259" key="2">
    <source>
        <dbReference type="PROSITE" id="PS50110"/>
    </source>
</evidence>
<dbReference type="InterPro" id="IPR001789">
    <property type="entry name" value="Sig_transdc_resp-reg_receiver"/>
</dbReference>
<dbReference type="InterPro" id="IPR011006">
    <property type="entry name" value="CheY-like_superfamily"/>
</dbReference>